<proteinExistence type="predicted"/>
<dbReference type="RefSeq" id="WP_002107452.1">
    <property type="nucleotide sequence ID" value="NZ_JH792002.1"/>
</dbReference>
<dbReference type="HOGENOM" id="CLU_1197826_0_0_9"/>
<protein>
    <submittedName>
        <fullName evidence="1">Uncharacterized protein</fullName>
    </submittedName>
</protein>
<organism evidence="1 2">
    <name type="scientific">Bacillus cereus BAG5X1-1</name>
    <dbReference type="NCBI Taxonomy" id="1053189"/>
    <lineage>
        <taxon>Bacteria</taxon>
        <taxon>Bacillati</taxon>
        <taxon>Bacillota</taxon>
        <taxon>Bacilli</taxon>
        <taxon>Bacillales</taxon>
        <taxon>Bacillaceae</taxon>
        <taxon>Bacillus</taxon>
        <taxon>Bacillus cereus group</taxon>
    </lineage>
</organism>
<accession>J8ABK2</accession>
<sequence length="258" mass="29551">MSKNYSIDRDKNGRFRHSFVFMRGSEVSIKVFGVDSWIKGIVSSIEKYYLVIDVAEGEEKYQVTVNLSEIKYIKHEELPTVEERSANDIDKSTSFVFSVGDKVGCMFKDGKGIGIKVPVTVLSEGAFYLYVETDKGTYLTVMKSAVSYVRHEKYEPGLLVNDFYTAEMRDQGYSKPTEFTFSVGDSITVVFESGKELSGVVLDEEKYWILLMIDEKKGTQVTVLKQSYVYIRHAQFDTKANLYVENKQLKKRLRKADQ</sequence>
<name>J8ABK2_BACCE</name>
<evidence type="ECO:0000313" key="2">
    <source>
        <dbReference type="Proteomes" id="UP000006600"/>
    </source>
</evidence>
<comment type="caution">
    <text evidence="1">The sequence shown here is derived from an EMBL/GenBank/DDBJ whole genome shotgun (WGS) entry which is preliminary data.</text>
</comment>
<evidence type="ECO:0000313" key="1">
    <source>
        <dbReference type="EMBL" id="EJQ35994.1"/>
    </source>
</evidence>
<gene>
    <name evidence="1" type="ORF">IEE_05514</name>
</gene>
<reference evidence="1 2" key="1">
    <citation type="submission" date="2012-04" db="EMBL/GenBank/DDBJ databases">
        <title>The Genome Sequence of Bacillus cereus BAG5X1-1.</title>
        <authorList>
            <consortium name="The Broad Institute Genome Sequencing Platform"/>
            <consortium name="The Broad Institute Genome Sequencing Center for Infectious Disease"/>
            <person name="Feldgarden M."/>
            <person name="Van der Auwera G.A."/>
            <person name="Mahillon J."/>
            <person name="Duprez V."/>
            <person name="Timmery S."/>
            <person name="Mattelet C."/>
            <person name="Dierick K."/>
            <person name="Sun M."/>
            <person name="Yu Z."/>
            <person name="Zhu L."/>
            <person name="Hu X."/>
            <person name="Shank E.B."/>
            <person name="Swiecicka I."/>
            <person name="Hansen B.M."/>
            <person name="Andrup L."/>
            <person name="Young S.K."/>
            <person name="Zeng Q."/>
            <person name="Gargeya S."/>
            <person name="Fitzgerald M."/>
            <person name="Haas B."/>
            <person name="Abouelleil A."/>
            <person name="Alvarado L."/>
            <person name="Arachchi H.M."/>
            <person name="Berlin A."/>
            <person name="Chapman S.B."/>
            <person name="Goldberg J."/>
            <person name="Griggs A."/>
            <person name="Gujja S."/>
            <person name="Hansen M."/>
            <person name="Howarth C."/>
            <person name="Imamovic A."/>
            <person name="Larimer J."/>
            <person name="McCowen C."/>
            <person name="Montmayeur A."/>
            <person name="Murphy C."/>
            <person name="Neiman D."/>
            <person name="Pearson M."/>
            <person name="Priest M."/>
            <person name="Roberts A."/>
            <person name="Saif S."/>
            <person name="Shea T."/>
            <person name="Sisk P."/>
            <person name="Sykes S."/>
            <person name="Wortman J."/>
            <person name="Nusbaum C."/>
            <person name="Birren B."/>
        </authorList>
    </citation>
    <scope>NUCLEOTIDE SEQUENCE [LARGE SCALE GENOMIC DNA]</scope>
    <source>
        <strain evidence="1 2">BAG5X1-1</strain>
    </source>
</reference>
<dbReference type="Proteomes" id="UP000006600">
    <property type="component" value="Unassembled WGS sequence"/>
</dbReference>
<dbReference type="PATRIC" id="fig|1053189.3.peg.5613"/>
<dbReference type="EMBL" id="AHDJ01000074">
    <property type="protein sequence ID" value="EJQ35994.1"/>
    <property type="molecule type" value="Genomic_DNA"/>
</dbReference>
<dbReference type="AlphaFoldDB" id="J8ABK2"/>